<organism evidence="1 2">
    <name type="scientific">Sphingomonas suaedae</name>
    <dbReference type="NCBI Taxonomy" id="2599297"/>
    <lineage>
        <taxon>Bacteria</taxon>
        <taxon>Pseudomonadati</taxon>
        <taxon>Pseudomonadota</taxon>
        <taxon>Alphaproteobacteria</taxon>
        <taxon>Sphingomonadales</taxon>
        <taxon>Sphingomonadaceae</taxon>
        <taxon>Sphingomonas</taxon>
    </lineage>
</organism>
<dbReference type="AlphaFoldDB" id="A0A518RJY9"/>
<evidence type="ECO:0000313" key="1">
    <source>
        <dbReference type="EMBL" id="QDX27762.1"/>
    </source>
</evidence>
<protein>
    <submittedName>
        <fullName evidence="1">Ubiquinone biosynthesis protein</fullName>
    </submittedName>
</protein>
<sequence length="249" mass="27750">MATQVIDWSKPRRREWGTALAALRRLLANGDDTVQVFRIMRALNGDTLARNYRRLLTTANGGRIAYQRVELAERFSDRAWIDSLPEGSVGAAYRDFLDRTGYSATGLAEVSYTDADVERGVEHPHAWYGRRERDIHDIWHVITGYQADEPLGEACLVAFSYAQTGGLGWAFIAAGAALKSLRVTGSRAFARAVREGYRHGKAARWLSGEDYVQLLAEPLDAVRKRLNIGDPVLYRAAQTELRAKGLIGI</sequence>
<proteinExistence type="predicted"/>
<dbReference type="GO" id="GO:0006744">
    <property type="term" value="P:ubiquinone biosynthetic process"/>
    <property type="evidence" value="ECO:0007669"/>
    <property type="project" value="InterPro"/>
</dbReference>
<dbReference type="InterPro" id="IPR007715">
    <property type="entry name" value="Coq4"/>
</dbReference>
<dbReference type="Pfam" id="PF05019">
    <property type="entry name" value="Coq4"/>
    <property type="match status" value="1"/>
</dbReference>
<evidence type="ECO:0000313" key="2">
    <source>
        <dbReference type="Proteomes" id="UP000318055"/>
    </source>
</evidence>
<reference evidence="1 2" key="1">
    <citation type="submission" date="2019-07" db="EMBL/GenBank/DDBJ databases">
        <title>Sphingomonas alkalisoli sp. nov., isolated from rhizosphere soil of Suaedae salsa.</title>
        <authorList>
            <person name="Zhang H."/>
            <person name="Xu L."/>
            <person name="Zhang J.-X."/>
            <person name="Sun J.-Q."/>
        </authorList>
    </citation>
    <scope>NUCLEOTIDE SEQUENCE [LARGE SCALE GENOMIC DNA]</scope>
    <source>
        <strain evidence="1 2">XS-10</strain>
    </source>
</reference>
<dbReference type="OrthoDB" id="9775927at2"/>
<gene>
    <name evidence="1" type="ORF">FPZ54_18280</name>
</gene>
<dbReference type="PANTHER" id="PTHR12922:SF7">
    <property type="entry name" value="UBIQUINONE BIOSYNTHESIS PROTEIN COQ4 HOMOLOG, MITOCHONDRIAL"/>
    <property type="match status" value="1"/>
</dbReference>
<dbReference type="RefSeq" id="WP_145849236.1">
    <property type="nucleotide sequence ID" value="NZ_CP042239.1"/>
</dbReference>
<dbReference type="EMBL" id="CP042239">
    <property type="protein sequence ID" value="QDX27762.1"/>
    <property type="molecule type" value="Genomic_DNA"/>
</dbReference>
<accession>A0A518RJY9</accession>
<name>A0A518RJY9_9SPHN</name>
<dbReference type="Proteomes" id="UP000318055">
    <property type="component" value="Chromosome"/>
</dbReference>
<keyword evidence="1" id="KW-0830">Ubiquinone</keyword>
<dbReference type="PANTHER" id="PTHR12922">
    <property type="entry name" value="UBIQUINONE BIOSYNTHESIS PROTEIN"/>
    <property type="match status" value="1"/>
</dbReference>
<dbReference type="KEGG" id="ssua:FPZ54_18280"/>
<keyword evidence="2" id="KW-1185">Reference proteome</keyword>